<evidence type="ECO:0000256" key="2">
    <source>
        <dbReference type="ARBA" id="ARBA00022679"/>
    </source>
</evidence>
<reference evidence="9 10" key="1">
    <citation type="journal article" date="2018" name="Plant Biotechnol. Rep.">
        <title>Diversity and antifungal activity of endophytic bacteria associated with Panax ginseng seedlings.</title>
        <authorList>
            <person name="Park J.M."/>
            <person name="Hong C.E."/>
            <person name="Jo S.H."/>
        </authorList>
    </citation>
    <scope>NUCLEOTIDE SEQUENCE [LARGE SCALE GENOMIC DNA]</scope>
    <source>
        <strain evidence="9 10">PgKB20</strain>
    </source>
</reference>
<proteinExistence type="predicted"/>
<evidence type="ECO:0000259" key="8">
    <source>
        <dbReference type="PROSITE" id="PS50970"/>
    </source>
</evidence>
<dbReference type="EMBL" id="CP043404">
    <property type="protein sequence ID" value="QEK63070.1"/>
    <property type="molecule type" value="Genomic_DNA"/>
</dbReference>
<dbReference type="Pfam" id="PF02574">
    <property type="entry name" value="S-methyl_trans"/>
    <property type="match status" value="1"/>
</dbReference>
<dbReference type="InterPro" id="IPR036589">
    <property type="entry name" value="HCY_dom_sf"/>
</dbReference>
<feature type="binding site" evidence="6 7">
    <location>
        <position position="233"/>
    </location>
    <ligand>
        <name>Zn(2+)</name>
        <dbReference type="ChEBI" id="CHEBI:29105"/>
    </ligand>
</feature>
<protein>
    <recommendedName>
        <fullName evidence="5">S-methylmethionine:homocysteine methyltransferase</fullName>
    </recommendedName>
</protein>
<keyword evidence="4 6" id="KW-0862">Zinc</keyword>
<sequence length="315" mass="34850">MIPMNPIQSRLQAHAPLILDGALATELERKGCNLNDRLWSAKILIEQPQLIQQVHLDYFQAGADCATTASYQTTIEGFAEKGYTKEEALELMKRSVTLAKEARDLFWQDEARREGRTKPFVAGSVGPFGAYLSDGSEYKGNYGLSEQALIDFHRPRIQALVEAGADILACETIPCLIEATAIAKLLQDEFSGTSAWITFSAKDGLHISEGDFIRECVQALEPYEQIAAVGVNCTPPQFITSLIQEMKKGTSKPIVVYPNSGEEYDPEEKVWSGDTSHLTFGECAYQWYKDGAHIIGGCCRTTPEDINDILKRTTS</sequence>
<evidence type="ECO:0000256" key="5">
    <source>
        <dbReference type="ARBA" id="ARBA00076752"/>
    </source>
</evidence>
<dbReference type="GO" id="GO:0009086">
    <property type="term" value="P:methionine biosynthetic process"/>
    <property type="evidence" value="ECO:0007669"/>
    <property type="project" value="InterPro"/>
</dbReference>
<organism evidence="9 10">
    <name type="scientific">Bacillus safensis</name>
    <dbReference type="NCBI Taxonomy" id="561879"/>
    <lineage>
        <taxon>Bacteria</taxon>
        <taxon>Bacillati</taxon>
        <taxon>Bacillota</taxon>
        <taxon>Bacilli</taxon>
        <taxon>Bacillales</taxon>
        <taxon>Bacillaceae</taxon>
        <taxon>Bacillus</taxon>
    </lineage>
</organism>
<dbReference type="InterPro" id="IPR051486">
    <property type="entry name" value="Hcy_S-methyltransferase"/>
</dbReference>
<dbReference type="GO" id="GO:0033528">
    <property type="term" value="P:S-methylmethionine cycle"/>
    <property type="evidence" value="ECO:0007669"/>
    <property type="project" value="TreeGrafter"/>
</dbReference>
<evidence type="ECO:0000256" key="6">
    <source>
        <dbReference type="PIRSR" id="PIRSR037505-2"/>
    </source>
</evidence>
<evidence type="ECO:0000256" key="3">
    <source>
        <dbReference type="ARBA" id="ARBA00022723"/>
    </source>
</evidence>
<evidence type="ECO:0000256" key="7">
    <source>
        <dbReference type="PROSITE-ProRule" id="PRU00333"/>
    </source>
</evidence>
<dbReference type="GO" id="GO:0008270">
    <property type="term" value="F:zinc ion binding"/>
    <property type="evidence" value="ECO:0007669"/>
    <property type="project" value="InterPro"/>
</dbReference>
<evidence type="ECO:0000313" key="9">
    <source>
        <dbReference type="EMBL" id="QEK63070.1"/>
    </source>
</evidence>
<name>A0A5C0WG12_BACIA</name>
<keyword evidence="10" id="KW-1185">Reference proteome</keyword>
<dbReference type="FunFam" id="3.20.20.330:FF:000002">
    <property type="entry name" value="Homocysteine S-methyltransferase"/>
    <property type="match status" value="1"/>
</dbReference>
<dbReference type="Gene3D" id="3.20.20.330">
    <property type="entry name" value="Homocysteine-binding-like domain"/>
    <property type="match status" value="1"/>
</dbReference>
<dbReference type="PANTHER" id="PTHR46015">
    <property type="entry name" value="ZGC:172121"/>
    <property type="match status" value="1"/>
</dbReference>
<evidence type="ECO:0000256" key="4">
    <source>
        <dbReference type="ARBA" id="ARBA00022833"/>
    </source>
</evidence>
<dbReference type="PROSITE" id="PS50970">
    <property type="entry name" value="HCY"/>
    <property type="match status" value="1"/>
</dbReference>
<keyword evidence="3 6" id="KW-0479">Metal-binding</keyword>
<dbReference type="PANTHER" id="PTHR46015:SF1">
    <property type="entry name" value="HOMOCYSTEINE S-METHYLTRANSFERASE-LIKE ISOFORM 1"/>
    <property type="match status" value="1"/>
</dbReference>
<dbReference type="GO" id="GO:0008898">
    <property type="term" value="F:S-adenosylmethionine-homocysteine S-methyltransferase activity"/>
    <property type="evidence" value="ECO:0007669"/>
    <property type="project" value="TreeGrafter"/>
</dbReference>
<evidence type="ECO:0000256" key="1">
    <source>
        <dbReference type="ARBA" id="ARBA00022603"/>
    </source>
</evidence>
<dbReference type="InterPro" id="IPR003726">
    <property type="entry name" value="HCY_dom"/>
</dbReference>
<feature type="binding site" evidence="7">
    <location>
        <position position="298"/>
    </location>
    <ligand>
        <name>Zn(2+)</name>
        <dbReference type="ChEBI" id="CHEBI:29105"/>
    </ligand>
</feature>
<evidence type="ECO:0000313" key="10">
    <source>
        <dbReference type="Proteomes" id="UP000325032"/>
    </source>
</evidence>
<dbReference type="Proteomes" id="UP000325032">
    <property type="component" value="Chromosome"/>
</dbReference>
<dbReference type="NCBIfam" id="NF007020">
    <property type="entry name" value="PRK09485.1"/>
    <property type="match status" value="1"/>
</dbReference>
<accession>A0A5C0WG12</accession>
<dbReference type="SUPFAM" id="SSF82282">
    <property type="entry name" value="Homocysteine S-methyltransferase"/>
    <property type="match status" value="1"/>
</dbReference>
<feature type="binding site" evidence="7">
    <location>
        <position position="299"/>
    </location>
    <ligand>
        <name>Zn(2+)</name>
        <dbReference type="ChEBI" id="CHEBI:29105"/>
    </ligand>
</feature>
<dbReference type="AlphaFoldDB" id="A0A5C0WG12"/>
<dbReference type="GO" id="GO:0032259">
    <property type="term" value="P:methylation"/>
    <property type="evidence" value="ECO:0007669"/>
    <property type="project" value="UniProtKB-KW"/>
</dbReference>
<keyword evidence="2 7" id="KW-0808">Transferase</keyword>
<feature type="domain" description="Hcy-binding" evidence="8">
    <location>
        <begin position="5"/>
        <end position="313"/>
    </location>
</feature>
<keyword evidence="1 7" id="KW-0489">Methyltransferase</keyword>
<comment type="cofactor">
    <cofactor evidence="6">
        <name>Zn(2+)</name>
        <dbReference type="ChEBI" id="CHEBI:29105"/>
    </cofactor>
    <text evidence="6">Binds 1 zinc ion per subunit.</text>
</comment>
<gene>
    <name evidence="9" type="primary">mmuM</name>
    <name evidence="9" type="ORF">FX981_01269</name>
</gene>